<sequence length="60" mass="6822">MENSIWDALLPVVREEVDELIRSGRRLHAVKVIREAHPGARPQLSDAVEVMCERAAELRC</sequence>
<name>A0AAU2H9V3_9ACTN</name>
<reference evidence="1" key="1">
    <citation type="submission" date="2022-10" db="EMBL/GenBank/DDBJ databases">
        <title>The complete genomes of actinobacterial strains from the NBC collection.</title>
        <authorList>
            <person name="Joergensen T.S."/>
            <person name="Alvarez Arevalo M."/>
            <person name="Sterndorff E.B."/>
            <person name="Faurdal D."/>
            <person name="Vuksanovic O."/>
            <person name="Mourched A.-S."/>
            <person name="Charusanti P."/>
            <person name="Shaw S."/>
            <person name="Blin K."/>
            <person name="Weber T."/>
        </authorList>
    </citation>
    <scope>NUCLEOTIDE SEQUENCE</scope>
    <source>
        <strain evidence="1">NBC_00060</strain>
    </source>
</reference>
<protein>
    <submittedName>
        <fullName evidence="1">Uncharacterized protein</fullName>
    </submittedName>
</protein>
<evidence type="ECO:0000313" key="1">
    <source>
        <dbReference type="EMBL" id="WTU44928.1"/>
    </source>
</evidence>
<dbReference type="EMBL" id="CP108253">
    <property type="protein sequence ID" value="WTU44928.1"/>
    <property type="molecule type" value="Genomic_DNA"/>
</dbReference>
<proteinExistence type="predicted"/>
<organism evidence="1">
    <name type="scientific">Streptomyces sp. NBC_00060</name>
    <dbReference type="NCBI Taxonomy" id="2975636"/>
    <lineage>
        <taxon>Bacteria</taxon>
        <taxon>Bacillati</taxon>
        <taxon>Actinomycetota</taxon>
        <taxon>Actinomycetes</taxon>
        <taxon>Kitasatosporales</taxon>
        <taxon>Streptomycetaceae</taxon>
        <taxon>Streptomyces</taxon>
    </lineage>
</organism>
<gene>
    <name evidence="1" type="ORF">OHV25_37815</name>
</gene>
<accession>A0AAU2H9V3</accession>
<dbReference type="AlphaFoldDB" id="A0AAU2H9V3"/>